<accession>A0ABU7W4V3</accession>
<dbReference type="Pfam" id="PF01520">
    <property type="entry name" value="Amidase_3"/>
    <property type="match status" value="1"/>
</dbReference>
<dbReference type="EMBL" id="JAZHOU010000002">
    <property type="protein sequence ID" value="MEF3078991.1"/>
    <property type="molecule type" value="Genomic_DNA"/>
</dbReference>
<dbReference type="EC" id="3.5.1.28" evidence="2"/>
<proteinExistence type="predicted"/>
<evidence type="ECO:0000256" key="1">
    <source>
        <dbReference type="ARBA" id="ARBA00001561"/>
    </source>
</evidence>
<dbReference type="SUPFAM" id="SSF53187">
    <property type="entry name" value="Zn-dependent exopeptidases"/>
    <property type="match status" value="1"/>
</dbReference>
<dbReference type="SMART" id="SM00646">
    <property type="entry name" value="Ami_3"/>
    <property type="match status" value="1"/>
</dbReference>
<dbReference type="PANTHER" id="PTHR30404">
    <property type="entry name" value="N-ACETYLMURAMOYL-L-ALANINE AMIDASE"/>
    <property type="match status" value="1"/>
</dbReference>
<evidence type="ECO:0000256" key="2">
    <source>
        <dbReference type="ARBA" id="ARBA00011901"/>
    </source>
</evidence>
<evidence type="ECO:0000256" key="3">
    <source>
        <dbReference type="ARBA" id="ARBA00022801"/>
    </source>
</evidence>
<dbReference type="InterPro" id="IPR002508">
    <property type="entry name" value="MurNAc-LAA_cat"/>
</dbReference>
<dbReference type="RefSeq" id="WP_331809764.1">
    <property type="nucleotide sequence ID" value="NZ_JAZHOU010000002.1"/>
</dbReference>
<comment type="caution">
    <text evidence="6">The sequence shown here is derived from an EMBL/GenBank/DDBJ whole genome shotgun (WGS) entry which is preliminary data.</text>
</comment>
<dbReference type="InterPro" id="IPR050695">
    <property type="entry name" value="N-acetylmuramoyl_amidase_3"/>
</dbReference>
<name>A0ABU7W4V3_9FLAO</name>
<dbReference type="Proteomes" id="UP001356704">
    <property type="component" value="Unassembled WGS sequence"/>
</dbReference>
<protein>
    <recommendedName>
        <fullName evidence="2">N-acetylmuramoyl-L-alanine amidase</fullName>
        <ecNumber evidence="2">3.5.1.28</ecNumber>
    </recommendedName>
</protein>
<reference evidence="6 7" key="1">
    <citation type="submission" date="2024-02" db="EMBL/GenBank/DDBJ databases">
        <title>Winogradskyella poriferorum JCM 12885.</title>
        <authorList>
            <person name="Zhang D.-F."/>
            <person name="Fu Z.-Y."/>
        </authorList>
    </citation>
    <scope>NUCLEOTIDE SEQUENCE [LARGE SCALE GENOMIC DNA]</scope>
    <source>
        <strain evidence="6 7">JCM 12885</strain>
    </source>
</reference>
<feature type="domain" description="MurNAc-LAA" evidence="5">
    <location>
        <begin position="95"/>
        <end position="252"/>
    </location>
</feature>
<keyword evidence="3 6" id="KW-0378">Hydrolase</keyword>
<dbReference type="Gene3D" id="3.40.630.40">
    <property type="entry name" value="Zn-dependent exopeptidases"/>
    <property type="match status" value="1"/>
</dbReference>
<feature type="chain" id="PRO_5045925914" description="N-acetylmuramoyl-L-alanine amidase" evidence="4">
    <location>
        <begin position="25"/>
        <end position="376"/>
    </location>
</feature>
<keyword evidence="7" id="KW-1185">Reference proteome</keyword>
<dbReference type="GO" id="GO:0008745">
    <property type="term" value="F:N-acetylmuramoyl-L-alanine amidase activity"/>
    <property type="evidence" value="ECO:0007669"/>
    <property type="project" value="UniProtKB-EC"/>
</dbReference>
<organism evidence="6 7">
    <name type="scientific">Winogradskyella poriferorum</name>
    <dbReference type="NCBI Taxonomy" id="307627"/>
    <lineage>
        <taxon>Bacteria</taxon>
        <taxon>Pseudomonadati</taxon>
        <taxon>Bacteroidota</taxon>
        <taxon>Flavobacteriia</taxon>
        <taxon>Flavobacteriales</taxon>
        <taxon>Flavobacteriaceae</taxon>
        <taxon>Winogradskyella</taxon>
    </lineage>
</organism>
<gene>
    <name evidence="6" type="ORF">V1468_08255</name>
</gene>
<evidence type="ECO:0000259" key="5">
    <source>
        <dbReference type="SMART" id="SM00646"/>
    </source>
</evidence>
<keyword evidence="4" id="KW-0732">Signal</keyword>
<evidence type="ECO:0000313" key="7">
    <source>
        <dbReference type="Proteomes" id="UP001356704"/>
    </source>
</evidence>
<dbReference type="CDD" id="cd02696">
    <property type="entry name" value="MurNAc-LAA"/>
    <property type="match status" value="1"/>
</dbReference>
<evidence type="ECO:0000313" key="6">
    <source>
        <dbReference type="EMBL" id="MEF3078991.1"/>
    </source>
</evidence>
<dbReference type="PANTHER" id="PTHR30404:SF0">
    <property type="entry name" value="N-ACETYLMURAMOYL-L-ALANINE AMIDASE AMIC"/>
    <property type="match status" value="1"/>
</dbReference>
<feature type="signal peptide" evidence="4">
    <location>
        <begin position="1"/>
        <end position="24"/>
    </location>
</feature>
<comment type="catalytic activity">
    <reaction evidence="1">
        <text>Hydrolyzes the link between N-acetylmuramoyl residues and L-amino acid residues in certain cell-wall glycopeptides.</text>
        <dbReference type="EC" id="3.5.1.28"/>
    </reaction>
</comment>
<sequence length="376" mass="42276">MQTKRNNIIVFLVLTFITSLTCFASLQAQEDKFVVVIDAGHGGHDPGRPTENGYKEKDIALKIALLLGAELEKKDDFKVIYTRKTDVFVTLKNRAKIANKADADLFVSIHCNAHHSQAYGTETFVLGAKNSERNMTVAKAENEVIFLEDNYQQHYEGFDPSSPESEIALTIEQEVYVEQSIVLARKIEDNFISKAKRKSRGLKQASLWVMHNTYMPSVLIETGFITNKTEGAFLNSKSGQVKVANAIKDAIVDYKKELDDNVRSSILGTEKLDTETVETLENLPLEYKDVIFKVQIAASSKDLEPKPYNFKGLSDISKLKIGKLYKYFYGSTSDYNEVKQLQEEAKSKGYTTSFVVAYNKKGEQIELEEALKSATN</sequence>
<evidence type="ECO:0000256" key="4">
    <source>
        <dbReference type="SAM" id="SignalP"/>
    </source>
</evidence>